<dbReference type="InterPro" id="IPR014015">
    <property type="entry name" value="Helicase_SF3_DNA-vir"/>
</dbReference>
<dbReference type="GO" id="GO:0003688">
    <property type="term" value="F:DNA replication origin binding"/>
    <property type="evidence" value="ECO:0007669"/>
    <property type="project" value="InterPro"/>
</dbReference>
<dbReference type="KEGG" id="vg:9680155"/>
<keyword evidence="4" id="KW-1048">Host nucleus</keyword>
<feature type="region of interest" description="Disordered" evidence="20">
    <location>
        <begin position="117"/>
        <end position="148"/>
    </location>
</feature>
<dbReference type="GO" id="GO:0016787">
    <property type="term" value="F:hydrolase activity"/>
    <property type="evidence" value="ECO:0007669"/>
    <property type="project" value="UniProtKB-KW"/>
</dbReference>
<accession>A0A0A1E5H1</accession>
<feature type="DNA-binding region" description="T-ag OBD" evidence="18">
    <location>
        <begin position="154"/>
        <end position="271"/>
    </location>
</feature>
<evidence type="ECO:0000256" key="7">
    <source>
        <dbReference type="ARBA" id="ARBA00022741"/>
    </source>
</evidence>
<dbReference type="Proteomes" id="UP000167370">
    <property type="component" value="Genome"/>
</dbReference>
<keyword evidence="14" id="KW-0413">Isomerase</keyword>
<dbReference type="GO" id="GO:0006260">
    <property type="term" value="P:DNA replication"/>
    <property type="evidence" value="ECO:0007669"/>
    <property type="project" value="UniProtKB-KW"/>
</dbReference>
<evidence type="ECO:0000313" key="24">
    <source>
        <dbReference type="EMBL" id="ADE45440.1"/>
    </source>
</evidence>
<dbReference type="Proteomes" id="UP000135467">
    <property type="component" value="Genome"/>
</dbReference>
<dbReference type="InterPro" id="IPR036869">
    <property type="entry name" value="J_dom_sf"/>
</dbReference>
<gene>
    <name evidence="25" type="ORF">HPyV6_gp4</name>
</gene>
<dbReference type="Gene3D" id="3.40.50.300">
    <property type="entry name" value="P-loop containing nucleotide triphosphate hydrolases"/>
    <property type="match status" value="1"/>
</dbReference>
<dbReference type="GO" id="GO:0043138">
    <property type="term" value="F:3'-5' DNA helicase activity"/>
    <property type="evidence" value="ECO:0007669"/>
    <property type="project" value="UniProtKB-EC"/>
</dbReference>
<evidence type="ECO:0000256" key="12">
    <source>
        <dbReference type="ARBA" id="ARBA00022840"/>
    </source>
</evidence>
<dbReference type="Gene3D" id="1.10.10.510">
    <property type="entry name" value="Zinc finger, large T-antigen D1 domain"/>
    <property type="match status" value="1"/>
</dbReference>
<keyword evidence="5" id="KW-0235">DNA replication</keyword>
<keyword evidence="2" id="KW-0244">Early protein</keyword>
<dbReference type="SUPFAM" id="SSF52540">
    <property type="entry name" value="P-loop containing nucleoside triphosphate hydrolases"/>
    <property type="match status" value="1"/>
</dbReference>
<organism evidence="25 26">
    <name type="scientific">Human polyomavirus 6</name>
    <dbReference type="NCBI Taxonomy" id="746830"/>
    <lineage>
        <taxon>Viruses</taxon>
        <taxon>Monodnaviria</taxon>
        <taxon>Shotokuvirae</taxon>
        <taxon>Cossaviricota</taxon>
        <taxon>Papovaviricetes</taxon>
        <taxon>Sepolyvirales</taxon>
        <taxon>Polyomaviridae</taxon>
        <taxon>Deltapolyomavirus</taxon>
        <taxon>Deltapolyomavirus sextihominis</taxon>
    </lineage>
</organism>
<protein>
    <recommendedName>
        <fullName evidence="16">DNA 3'-5' helicase</fullName>
        <ecNumber evidence="16">5.6.2.4</ecNumber>
    </recommendedName>
</protein>
<dbReference type="PROSITE" id="PS51287">
    <property type="entry name" value="T_AG_OBD"/>
    <property type="match status" value="1"/>
</dbReference>
<dbReference type="PIRSF" id="PIRSF003368">
    <property type="entry name" value="Large_T_antigen_polyomaV"/>
    <property type="match status" value="1"/>
</dbReference>
<evidence type="ECO:0000256" key="2">
    <source>
        <dbReference type="ARBA" id="ARBA00022518"/>
    </source>
</evidence>
<keyword evidence="11" id="KW-0862">Zinc</keyword>
<dbReference type="InterPro" id="IPR003133">
    <property type="entry name" value="T_Ag_DNA-bd"/>
</dbReference>
<feature type="region of interest" description="Disordered" evidence="20">
    <location>
        <begin position="647"/>
        <end position="669"/>
    </location>
</feature>
<reference evidence="25 26" key="3">
    <citation type="journal article" date="2015" name="Virol. J.">
        <title>Human polyomavirus type six in respiratory samples from hospitalized children with respiratory tract infections in Beijing, China.</title>
        <authorList>
            <person name="Zheng W.Z."/>
            <person name="Wei T.L."/>
            <person name="Ma F.L."/>
            <person name="Yuan W.M."/>
            <person name="Zhang Q."/>
            <person name="Zhang Y.X."/>
            <person name="Cui H."/>
            <person name="Zheng L.S."/>
        </authorList>
    </citation>
    <scope>NUCLEOTIDE SEQUENCE [LARGE SCALE GENOMIC DNA]</scope>
    <source>
        <strain evidence="25">BJ376</strain>
    </source>
</reference>
<comment type="catalytic activity">
    <reaction evidence="17">
        <text>ATP + H2O = ADP + phosphate + H(+)</text>
        <dbReference type="Rhea" id="RHEA:13065"/>
        <dbReference type="ChEBI" id="CHEBI:15377"/>
        <dbReference type="ChEBI" id="CHEBI:15378"/>
        <dbReference type="ChEBI" id="CHEBI:30616"/>
        <dbReference type="ChEBI" id="CHEBI:43474"/>
        <dbReference type="ChEBI" id="CHEBI:456216"/>
        <dbReference type="EC" id="5.6.2.4"/>
    </reaction>
</comment>
<evidence type="ECO:0000256" key="11">
    <source>
        <dbReference type="ARBA" id="ARBA00022833"/>
    </source>
</evidence>
<keyword evidence="3" id="KW-0597">Phosphoprotein</keyword>
<evidence type="ECO:0000256" key="4">
    <source>
        <dbReference type="ARBA" id="ARBA00022562"/>
    </source>
</evidence>
<evidence type="ECO:0000259" key="21">
    <source>
        <dbReference type="PROSITE" id="PS51206"/>
    </source>
</evidence>
<dbReference type="EMBL" id="HM011561">
    <property type="protein sequence ID" value="ADE45440.1"/>
    <property type="molecule type" value="Genomic_DNA"/>
</dbReference>
<evidence type="ECO:0000259" key="23">
    <source>
        <dbReference type="PROSITE" id="PS51341"/>
    </source>
</evidence>
<evidence type="ECO:0000256" key="16">
    <source>
        <dbReference type="ARBA" id="ARBA00034808"/>
    </source>
</evidence>
<dbReference type="EMBL" id="KM387421">
    <property type="protein sequence ID" value="AIY25482.1"/>
    <property type="molecule type" value="Genomic_DNA"/>
</dbReference>
<name>A0A0A1E5H1_9POLY</name>
<evidence type="ECO:0000256" key="6">
    <source>
        <dbReference type="ARBA" id="ARBA00022723"/>
    </source>
</evidence>
<dbReference type="PROSITE" id="PS51206">
    <property type="entry name" value="SF3_HELICASE_1"/>
    <property type="match status" value="1"/>
</dbReference>
<evidence type="ECO:0000313" key="26">
    <source>
        <dbReference type="Proteomes" id="UP000135467"/>
    </source>
</evidence>
<feature type="domain" description="SF3 helicase" evidence="21">
    <location>
        <begin position="393"/>
        <end position="571"/>
    </location>
</feature>
<comment type="subcellular location">
    <subcellularLocation>
        <location evidence="1">Host nucleus</location>
    </subcellularLocation>
</comment>
<feature type="compositionally biased region" description="Polar residues" evidence="20">
    <location>
        <begin position="656"/>
        <end position="669"/>
    </location>
</feature>
<dbReference type="InterPro" id="IPR027417">
    <property type="entry name" value="P-loop_NTPase"/>
</dbReference>
<keyword evidence="10" id="KW-0347">Helicase</keyword>
<keyword evidence="9" id="KW-0378">Hydrolase</keyword>
<reference evidence="24 27" key="1">
    <citation type="journal article" date="2010" name="Cell Host Microbe">
        <title>Merkel cell polyomavirus and two previously unknown polyomaviruses are chronically shed from human skin.</title>
        <authorList>
            <person name="Schowalter R.M."/>
            <person name="Pastrana D.V."/>
            <person name="Pumphrey K.A."/>
            <person name="Moyer A.L."/>
            <person name="Buck C.B."/>
        </authorList>
    </citation>
    <scope>NUCLEOTIDE SEQUENCE [LARGE SCALE GENOMIC DNA]</scope>
    <source>
        <strain evidence="24">607b</strain>
    </source>
</reference>
<evidence type="ECO:0000313" key="25">
    <source>
        <dbReference type="EMBL" id="AIY25482.1"/>
    </source>
</evidence>
<evidence type="ECO:0000256" key="15">
    <source>
        <dbReference type="ARBA" id="ARBA00034617"/>
    </source>
</evidence>
<evidence type="ECO:0000256" key="18">
    <source>
        <dbReference type="PROSITE-ProRule" id="PRU00620"/>
    </source>
</evidence>
<dbReference type="EC" id="5.6.2.4" evidence="16"/>
<dbReference type="InterPro" id="IPR017910">
    <property type="entry name" value="Znf_lg_T-Ag_D1-typ"/>
</dbReference>
<dbReference type="Gene3D" id="1.10.287.110">
    <property type="entry name" value="DnaJ domain"/>
    <property type="match status" value="1"/>
</dbReference>
<dbReference type="SUPFAM" id="SSF46565">
    <property type="entry name" value="Chaperone J-domain"/>
    <property type="match status" value="1"/>
</dbReference>
<comment type="catalytic activity">
    <reaction evidence="15">
        <text>Couples ATP hydrolysis with the unwinding of duplex DNA by translocating in the 3'-5' direction.</text>
        <dbReference type="EC" id="5.6.2.4"/>
    </reaction>
</comment>
<evidence type="ECO:0000256" key="5">
    <source>
        <dbReference type="ARBA" id="ARBA00022705"/>
    </source>
</evidence>
<dbReference type="GO" id="GO:0005524">
    <property type="term" value="F:ATP binding"/>
    <property type="evidence" value="ECO:0007669"/>
    <property type="project" value="UniProtKB-KW"/>
</dbReference>
<dbReference type="InterPro" id="IPR037102">
    <property type="entry name" value="Znf_lg_T-Ag_D1_dom_sf"/>
</dbReference>
<proteinExistence type="predicted"/>
<evidence type="ECO:0000256" key="19">
    <source>
        <dbReference type="PROSITE-ProRule" id="PRU00671"/>
    </source>
</evidence>
<evidence type="ECO:0000256" key="8">
    <source>
        <dbReference type="ARBA" id="ARBA00022771"/>
    </source>
</evidence>
<evidence type="ECO:0000256" key="1">
    <source>
        <dbReference type="ARBA" id="ARBA00004147"/>
    </source>
</evidence>
<feature type="domain" description="T-ag OBD" evidence="22">
    <location>
        <begin position="154"/>
        <end position="271"/>
    </location>
</feature>
<evidence type="ECO:0000256" key="14">
    <source>
        <dbReference type="ARBA" id="ARBA00023235"/>
    </source>
</evidence>
<evidence type="ECO:0000256" key="3">
    <source>
        <dbReference type="ARBA" id="ARBA00022553"/>
    </source>
</evidence>
<dbReference type="SUPFAM" id="SSF55464">
    <property type="entry name" value="Origin of replication-binding domain, RBD-like"/>
    <property type="match status" value="1"/>
</dbReference>
<dbReference type="Gene3D" id="1.20.1050.70">
    <property type="entry name" value="Large T antigen, SV40, domain 3"/>
    <property type="match status" value="1"/>
</dbReference>
<evidence type="ECO:0000259" key="22">
    <source>
        <dbReference type="PROSITE" id="PS51287"/>
    </source>
</evidence>
<sequence length="669" mass="75652">MDRLLAREEVRELMDLIGLSMACWGNLPLMQQKIRLACKKYHPDKGGDPEKMQRLNVLKEKLNATLRDQMSSSPTWCFSSEVRPPPQYGSPGWEQWWADFNRGWDDEDLYCDEHLSASEEEDNVDPGEGNSQDSKYSCTPPKKRKPNPAPNDFPSCLHDYLSHATLGNKCYTCFVSYTTLEKWETLYDKLQSAFNAVFTGAYKCNDNTGAILYCITPRRHRVSAMLNALSKCCTISFLLIKAVLKSAECYMALQGDEFTVIQESRAEGLHSYDFQEGSKKEECDWNQVASFASDTDLTDCLALLGYYIEFANDPASCMKCKKGVKVHKHHEVHFHNAQLFKAAKNQKSIAQQACDRVAAQRRVLMLESTRQDLVLQAFKKQFTILAEQYAGGVEITQLLGAVAWLDCLQPSFTTKLKEILSILTENIPKKRNVLFKGPINSGKTTLAAAILDLVGGVSLNVNCTPDKINFELGCAIDKFMCVIEDVKGTPMANTNLTQGCGMTNLDNLRDYLDGCVPVNMERKHLNKVSQLFPPSVITCNDYIIPCTVKARIARGYYFLHKPCLQKCLKDCVLMSKRLLQKGTTLLAALIWWEPVEDFMEELQEDVVNWKQTFERWVSFGMYQTMKENILAGIDPFTNVLVDESFVQPQENDETNDSTQESGIGSMHSM</sequence>
<keyword evidence="7" id="KW-0547">Nucleotide-binding</keyword>
<dbReference type="OrthoDB" id="14669at10239"/>
<evidence type="ECO:0000256" key="13">
    <source>
        <dbReference type="ARBA" id="ARBA00023125"/>
    </source>
</evidence>
<dbReference type="RefSeq" id="YP_003848919.1">
    <property type="nucleotide sequence ID" value="NC_014406.1"/>
</dbReference>
<dbReference type="Pfam" id="PF06431">
    <property type="entry name" value="Polyoma_lg_T_C"/>
    <property type="match status" value="1"/>
</dbReference>
<dbReference type="GeneID" id="9680155"/>
<evidence type="ECO:0000256" key="20">
    <source>
        <dbReference type="SAM" id="MobiDB-lite"/>
    </source>
</evidence>
<dbReference type="PROSITE" id="PS51341">
    <property type="entry name" value="ZF_LTAG_D1"/>
    <property type="match status" value="1"/>
</dbReference>
<dbReference type="Pfam" id="PF02217">
    <property type="entry name" value="T_Ag_DNA_bind"/>
    <property type="match status" value="1"/>
</dbReference>
<keyword evidence="6" id="KW-0479">Metal-binding</keyword>
<evidence type="ECO:0000256" key="10">
    <source>
        <dbReference type="ARBA" id="ARBA00022806"/>
    </source>
</evidence>
<dbReference type="Gene3D" id="3.40.1310.20">
    <property type="match status" value="1"/>
</dbReference>
<evidence type="ECO:0000313" key="27">
    <source>
        <dbReference type="Proteomes" id="UP000167370"/>
    </source>
</evidence>
<keyword evidence="13 18" id="KW-0238">DNA-binding</keyword>
<keyword evidence="12" id="KW-0067">ATP-binding</keyword>
<evidence type="ECO:0000256" key="9">
    <source>
        <dbReference type="ARBA" id="ARBA00022801"/>
    </source>
</evidence>
<dbReference type="InterPro" id="IPR010932">
    <property type="entry name" value="Lg_T_Ag_Polyomavir_C"/>
</dbReference>
<dbReference type="InterPro" id="IPR016392">
    <property type="entry name" value="Lg_T_Ag_polyomavir"/>
</dbReference>
<dbReference type="GO" id="GO:0042025">
    <property type="term" value="C:host cell nucleus"/>
    <property type="evidence" value="ECO:0007669"/>
    <property type="project" value="UniProtKB-SubCell"/>
</dbReference>
<keyword evidence="8 19" id="KW-0863">Zinc-finger</keyword>
<reference evidence="25" key="2">
    <citation type="submission" date="2014-08" db="EMBL/GenBank/DDBJ databases">
        <authorList>
            <person name="Zheng W."/>
            <person name="Zheng L."/>
        </authorList>
    </citation>
    <scope>NUCLEOTIDE SEQUENCE</scope>
    <source>
        <strain evidence="25">BJ376</strain>
    </source>
</reference>
<evidence type="ECO:0000256" key="17">
    <source>
        <dbReference type="ARBA" id="ARBA00048988"/>
    </source>
</evidence>
<feature type="domain" description="T-ag D1-type" evidence="23">
    <location>
        <begin position="280"/>
        <end position="370"/>
    </location>
</feature>
<dbReference type="GO" id="GO:0008270">
    <property type="term" value="F:zinc ion binding"/>
    <property type="evidence" value="ECO:0007669"/>
    <property type="project" value="UniProtKB-KW"/>
</dbReference>